<dbReference type="GO" id="GO:0030497">
    <property type="term" value="P:fatty acid elongation"/>
    <property type="evidence" value="ECO:0007669"/>
    <property type="project" value="TreeGrafter"/>
</dbReference>
<dbReference type="eggNOG" id="COG1028">
    <property type="taxonomic scope" value="Bacteria"/>
</dbReference>
<accession>G6YHQ1</accession>
<dbReference type="PROSITE" id="PS00061">
    <property type="entry name" value="ADH_SHORT"/>
    <property type="match status" value="1"/>
</dbReference>
<sequence>MAIDQERLAARSSWPSKIPIGGTNPDLNLADVDFTFAADREECRMSMRFAGRFAGRSAVITGGASGIGLAVAQRIVAEGGRASIWDRDPAQIEQAKAAIPGLDGTILDVADAEAVGRTAQETIKALGAVDILVTSAAITGPNMTAWDYSVEDWRRVIDINLNGVFYCNRALVPHMLERDYGRIINIASIAGKEGNPNASAYSTSKAGVIGLTKSLGKELARTKVTVNCVTPAAVRTAIFNQMSQQHIDFMLSKIPMARFGEVEEVAALITWIASEECSFTTGGVFDVSGGRATY</sequence>
<dbReference type="STRING" id="1082933.A6B35_06440"/>
<evidence type="ECO:0000256" key="2">
    <source>
        <dbReference type="ARBA" id="ARBA00023002"/>
    </source>
</evidence>
<dbReference type="Gene3D" id="3.40.50.720">
    <property type="entry name" value="NAD(P)-binding Rossmann-like Domain"/>
    <property type="match status" value="1"/>
</dbReference>
<dbReference type="SUPFAM" id="SSF51735">
    <property type="entry name" value="NAD(P)-binding Rossmann-fold domains"/>
    <property type="match status" value="1"/>
</dbReference>
<dbReference type="PANTHER" id="PTHR42760">
    <property type="entry name" value="SHORT-CHAIN DEHYDROGENASES/REDUCTASES FAMILY MEMBER"/>
    <property type="match status" value="1"/>
</dbReference>
<protein>
    <submittedName>
        <fullName evidence="4">Short-chain dehydrogenase/reductase SDR</fullName>
    </submittedName>
</protein>
<proteinExistence type="inferred from homology"/>
<dbReference type="EMBL" id="AGSN01000187">
    <property type="protein sequence ID" value="EHH07705.1"/>
    <property type="molecule type" value="Genomic_DNA"/>
</dbReference>
<evidence type="ECO:0000313" key="4">
    <source>
        <dbReference type="EMBL" id="EHH07705.1"/>
    </source>
</evidence>
<dbReference type="InterPro" id="IPR020904">
    <property type="entry name" value="Sc_DH/Rdtase_CS"/>
</dbReference>
<dbReference type="PRINTS" id="PR00080">
    <property type="entry name" value="SDRFAMILY"/>
</dbReference>
<dbReference type="InterPro" id="IPR036291">
    <property type="entry name" value="NAD(P)-bd_dom_sf"/>
</dbReference>
<name>G6YHQ1_9HYPH</name>
<dbReference type="Proteomes" id="UP000002949">
    <property type="component" value="Unassembled WGS sequence"/>
</dbReference>
<dbReference type="NCBIfam" id="NF009466">
    <property type="entry name" value="PRK12826.1-2"/>
    <property type="match status" value="1"/>
</dbReference>
<gene>
    <name evidence="4" type="ORF">MEA186_27605</name>
</gene>
<comment type="similarity">
    <text evidence="1 3">Belongs to the short-chain dehydrogenases/reductases (SDR) family.</text>
</comment>
<keyword evidence="2" id="KW-0560">Oxidoreductase</keyword>
<dbReference type="PATRIC" id="fig|1082933.3.peg.5367"/>
<keyword evidence="5" id="KW-1185">Reference proteome</keyword>
<organism evidence="4 5">
    <name type="scientific">Mesorhizobium amorphae CCNWGS0123</name>
    <dbReference type="NCBI Taxonomy" id="1082933"/>
    <lineage>
        <taxon>Bacteria</taxon>
        <taxon>Pseudomonadati</taxon>
        <taxon>Pseudomonadota</taxon>
        <taxon>Alphaproteobacteria</taxon>
        <taxon>Hyphomicrobiales</taxon>
        <taxon>Phyllobacteriaceae</taxon>
        <taxon>Mesorhizobium</taxon>
    </lineage>
</organism>
<dbReference type="AlphaFoldDB" id="G6YHQ1"/>
<dbReference type="InterPro" id="IPR002347">
    <property type="entry name" value="SDR_fam"/>
</dbReference>
<evidence type="ECO:0000256" key="1">
    <source>
        <dbReference type="ARBA" id="ARBA00006484"/>
    </source>
</evidence>
<evidence type="ECO:0000313" key="5">
    <source>
        <dbReference type="Proteomes" id="UP000002949"/>
    </source>
</evidence>
<dbReference type="GO" id="GO:0016616">
    <property type="term" value="F:oxidoreductase activity, acting on the CH-OH group of donors, NAD or NADP as acceptor"/>
    <property type="evidence" value="ECO:0007669"/>
    <property type="project" value="TreeGrafter"/>
</dbReference>
<reference evidence="4 5" key="1">
    <citation type="journal article" date="2012" name="J. Bacteriol.">
        <title>Draft Genome Sequence of Plant Growth-Promoting Rhizobium Mesorhizobium amorphae, Isolated from Zinc-Lead Mine Tailings.</title>
        <authorList>
            <person name="Hao X."/>
            <person name="Lin Y."/>
            <person name="Johnstone L."/>
            <person name="Baltrus D.A."/>
            <person name="Miller S.J."/>
            <person name="Wei G."/>
            <person name="Rensing C."/>
        </authorList>
    </citation>
    <scope>NUCLEOTIDE SEQUENCE [LARGE SCALE GENOMIC DNA]</scope>
    <source>
        <strain evidence="4 5">CCNWGS0123</strain>
    </source>
</reference>
<evidence type="ECO:0000256" key="3">
    <source>
        <dbReference type="RuleBase" id="RU000363"/>
    </source>
</evidence>
<dbReference type="PANTHER" id="PTHR42760:SF129">
    <property type="entry name" value="OXIDOREDUCTASE"/>
    <property type="match status" value="1"/>
</dbReference>
<dbReference type="FunFam" id="3.40.50.720:FF:000173">
    <property type="entry name" value="3-oxoacyl-[acyl-carrier protein] reductase"/>
    <property type="match status" value="1"/>
</dbReference>
<dbReference type="Pfam" id="PF00106">
    <property type="entry name" value="adh_short"/>
    <property type="match status" value="1"/>
</dbReference>
<dbReference type="PRINTS" id="PR00081">
    <property type="entry name" value="GDHRDH"/>
</dbReference>